<dbReference type="Gene3D" id="3.50.50.60">
    <property type="entry name" value="FAD/NAD(P)-binding domain"/>
    <property type="match status" value="1"/>
</dbReference>
<dbReference type="Pfam" id="PF13450">
    <property type="entry name" value="NAD_binding_8"/>
    <property type="match status" value="1"/>
</dbReference>
<dbReference type="Proteomes" id="UP000472372">
    <property type="component" value="Chromosome 1"/>
</dbReference>
<gene>
    <name evidence="2" type="ORF">PTTW11_01060</name>
</gene>
<dbReference type="Gene3D" id="3.30.70.1990">
    <property type="match status" value="1"/>
</dbReference>
<evidence type="ECO:0000313" key="2">
    <source>
        <dbReference type="EMBL" id="CAE7000337.1"/>
    </source>
</evidence>
<dbReference type="PANTHER" id="PTHR43734">
    <property type="entry name" value="PHYTOENE DESATURASE"/>
    <property type="match status" value="1"/>
</dbReference>
<organism evidence="2 3">
    <name type="scientific">Pyrenophora teres f. teres</name>
    <dbReference type="NCBI Taxonomy" id="97479"/>
    <lineage>
        <taxon>Eukaryota</taxon>
        <taxon>Fungi</taxon>
        <taxon>Dikarya</taxon>
        <taxon>Ascomycota</taxon>
        <taxon>Pezizomycotina</taxon>
        <taxon>Dothideomycetes</taxon>
        <taxon>Pleosporomycetidae</taxon>
        <taxon>Pleosporales</taxon>
        <taxon>Pleosporineae</taxon>
        <taxon>Pleosporaceae</taxon>
        <taxon>Pyrenophora</taxon>
    </lineage>
</organism>
<keyword evidence="1" id="KW-0560">Oxidoreductase</keyword>
<accession>A0A6S6VAI2</accession>
<proteinExistence type="predicted"/>
<dbReference type="InterPro" id="IPR036188">
    <property type="entry name" value="FAD/NAD-bd_sf"/>
</dbReference>
<protein>
    <submittedName>
        <fullName evidence="2">Amine oxidase</fullName>
    </submittedName>
</protein>
<name>A0A6S6VAI2_9PLEO</name>
<dbReference type="SUPFAM" id="SSF51905">
    <property type="entry name" value="FAD/NAD(P)-binding domain"/>
    <property type="match status" value="1"/>
</dbReference>
<reference evidence="2" key="1">
    <citation type="submission" date="2021-02" db="EMBL/GenBank/DDBJ databases">
        <authorList>
            <person name="Syme A R."/>
            <person name="Syme A R."/>
            <person name="Moolhuijzen P."/>
        </authorList>
    </citation>
    <scope>NUCLEOTIDE SEQUENCE</scope>
    <source>
        <strain evidence="2">W1-1</strain>
    </source>
</reference>
<dbReference type="Gene3D" id="1.10.405.20">
    <property type="match status" value="1"/>
</dbReference>
<evidence type="ECO:0000313" key="3">
    <source>
        <dbReference type="Proteomes" id="UP000472372"/>
    </source>
</evidence>
<dbReference type="AlphaFoldDB" id="A0A6S6VAI2"/>
<dbReference type="PANTHER" id="PTHR43734:SF7">
    <property type="entry name" value="4,4'-DIAPONEUROSPORENE OXYGENASE"/>
    <property type="match status" value="1"/>
</dbReference>
<sequence length="471" mass="52150">MRSFASTTFTTWLASLALLHPIVTYAQDSCTSDIERDVIIVGGGSGGTYASIQLAAQGKTVAVIEKENQLGGNVATYIEPTTNQTTDYGVILYTNTSTARNYFAQLGVEVGPYVGYFPNGSTKYLDYTNGNELPNFRPTEATAAIDIYLSQMQSYGDLFSEPGFFLPDPVPEDLLLPFRDWLKKYNATDMAYETFYTQAGNSLDLLTLYVMKYYSTLEFTTDRLYTVNRGNQIIYNTAYNKLNGSENVFLGSQIQNITRTEDGVMAIVNRPCGTQTIRARKLVIAIRPRYKDLAQFLDVRPNEEQLTKQFSNINTWTCILNGTGLPLDTGYQLVDPSVDSGIPPLPETLGISQSGVKDVEARAFWWSTATEITREKAESSLLRTAYFVQGVEGATSPAGQRPTINGLLHHSPYFLHASREAVAGGFYNEFNGLQGQYNTFWTGAAWESESSAAIWAFTEKVMLPPLLDSLA</sequence>
<evidence type="ECO:0000256" key="1">
    <source>
        <dbReference type="ARBA" id="ARBA00023002"/>
    </source>
</evidence>
<dbReference type="EMBL" id="HG992977">
    <property type="protein sequence ID" value="CAE7000337.1"/>
    <property type="molecule type" value="Genomic_DNA"/>
</dbReference>
<dbReference type="GO" id="GO:0016491">
    <property type="term" value="F:oxidoreductase activity"/>
    <property type="evidence" value="ECO:0007669"/>
    <property type="project" value="UniProtKB-KW"/>
</dbReference>